<dbReference type="InterPro" id="IPR036894">
    <property type="entry name" value="YbaB-like_sf"/>
</dbReference>
<protein>
    <submittedName>
        <fullName evidence="2">YbaB/EbfC family nucleoid-associated protein</fullName>
    </submittedName>
</protein>
<accession>A0ABW1H9Y8</accession>
<gene>
    <name evidence="2" type="ORF">ACFQGL_17930</name>
</gene>
<dbReference type="RefSeq" id="WP_377513191.1">
    <property type="nucleotide sequence ID" value="NZ_JBHSQS010000010.1"/>
</dbReference>
<name>A0ABW1H9Y8_9ACTN</name>
<dbReference type="InterPro" id="IPR004401">
    <property type="entry name" value="YbaB/EbfC"/>
</dbReference>
<reference evidence="3" key="1">
    <citation type="journal article" date="2019" name="Int. J. Syst. Evol. Microbiol.">
        <title>The Global Catalogue of Microorganisms (GCM) 10K type strain sequencing project: providing services to taxonomists for standard genome sequencing and annotation.</title>
        <authorList>
            <consortium name="The Broad Institute Genomics Platform"/>
            <consortium name="The Broad Institute Genome Sequencing Center for Infectious Disease"/>
            <person name="Wu L."/>
            <person name="Ma J."/>
        </authorList>
    </citation>
    <scope>NUCLEOTIDE SEQUENCE [LARGE SCALE GENOMIC DNA]</scope>
    <source>
        <strain evidence="3">CGMCC 4.7144</strain>
    </source>
</reference>
<dbReference type="Pfam" id="PF02575">
    <property type="entry name" value="YbaB_DNA_bd"/>
    <property type="match status" value="1"/>
</dbReference>
<dbReference type="EMBL" id="JBHSQS010000010">
    <property type="protein sequence ID" value="MFC5925226.1"/>
    <property type="molecule type" value="Genomic_DNA"/>
</dbReference>
<dbReference type="SUPFAM" id="SSF82607">
    <property type="entry name" value="YbaB-like"/>
    <property type="match status" value="1"/>
</dbReference>
<dbReference type="Proteomes" id="UP001596226">
    <property type="component" value="Unassembled WGS sequence"/>
</dbReference>
<organism evidence="2 3">
    <name type="scientific">Micromonospora vulcania</name>
    <dbReference type="NCBI Taxonomy" id="1441873"/>
    <lineage>
        <taxon>Bacteria</taxon>
        <taxon>Bacillati</taxon>
        <taxon>Actinomycetota</taxon>
        <taxon>Actinomycetes</taxon>
        <taxon>Micromonosporales</taxon>
        <taxon>Micromonosporaceae</taxon>
        <taxon>Micromonospora</taxon>
    </lineage>
</organism>
<feature type="region of interest" description="Disordered" evidence="1">
    <location>
        <begin position="125"/>
        <end position="146"/>
    </location>
</feature>
<proteinExistence type="predicted"/>
<dbReference type="Gene3D" id="3.30.1310.10">
    <property type="entry name" value="Nucleoid-associated protein YbaB-like domain"/>
    <property type="match status" value="1"/>
</dbReference>
<comment type="caution">
    <text evidence="2">The sequence shown here is derived from an EMBL/GenBank/DDBJ whole genome shotgun (WGS) entry which is preliminary data.</text>
</comment>
<evidence type="ECO:0000313" key="3">
    <source>
        <dbReference type="Proteomes" id="UP001596226"/>
    </source>
</evidence>
<keyword evidence="3" id="KW-1185">Reference proteome</keyword>
<sequence>MGTGVSSTGGLLDPDGAMERLAQWKGRINQLAAATEAMSGRLQELRVTAADDNGLVEVTIDSTGSLLDLRLGQRIQRVAPDVVARTIMNTISTAKQQLADLSQEIIGETLGTDSAAARAISERVGQQLRDAHPAAPDDSDEQYRRW</sequence>
<evidence type="ECO:0000313" key="2">
    <source>
        <dbReference type="EMBL" id="MFC5925226.1"/>
    </source>
</evidence>
<evidence type="ECO:0000256" key="1">
    <source>
        <dbReference type="SAM" id="MobiDB-lite"/>
    </source>
</evidence>